<dbReference type="HOGENOM" id="CLU_054974_0_2_1"/>
<proteinExistence type="predicted"/>
<accession>F0X891</accession>
<dbReference type="InterPro" id="IPR017926">
    <property type="entry name" value="GATASE"/>
</dbReference>
<keyword evidence="3" id="KW-1185">Reference proteome</keyword>
<dbReference type="GO" id="GO:0005829">
    <property type="term" value="C:cytosol"/>
    <property type="evidence" value="ECO:0007669"/>
    <property type="project" value="TreeGrafter"/>
</dbReference>
<protein>
    <submittedName>
        <fullName evidence="2">Glutamine amidotransferase class 1</fullName>
    </submittedName>
</protein>
<evidence type="ECO:0000313" key="2">
    <source>
        <dbReference type="EMBL" id="EFX06023.1"/>
    </source>
</evidence>
<feature type="domain" description="Glutamine amidotransferase" evidence="1">
    <location>
        <begin position="114"/>
        <end position="214"/>
    </location>
</feature>
<name>F0X891_GROCL</name>
<dbReference type="Gene3D" id="3.40.50.880">
    <property type="match status" value="1"/>
</dbReference>
<dbReference type="GeneID" id="25977265"/>
<dbReference type="RefSeq" id="XP_014175505.1">
    <property type="nucleotide sequence ID" value="XM_014320030.1"/>
</dbReference>
<keyword evidence="2" id="KW-0808">Transferase</keyword>
<organism evidence="3">
    <name type="scientific">Grosmannia clavigera (strain kw1407 / UAMH 11150)</name>
    <name type="common">Blue stain fungus</name>
    <name type="synonym">Graphiocladiella clavigera</name>
    <dbReference type="NCBI Taxonomy" id="655863"/>
    <lineage>
        <taxon>Eukaryota</taxon>
        <taxon>Fungi</taxon>
        <taxon>Dikarya</taxon>
        <taxon>Ascomycota</taxon>
        <taxon>Pezizomycotina</taxon>
        <taxon>Sordariomycetes</taxon>
        <taxon>Sordariomycetidae</taxon>
        <taxon>Ophiostomatales</taxon>
        <taxon>Ophiostomataceae</taxon>
        <taxon>Leptographium</taxon>
    </lineage>
</organism>
<dbReference type="InterPro" id="IPR044992">
    <property type="entry name" value="ChyE-like"/>
</dbReference>
<dbReference type="InParanoid" id="F0X891"/>
<dbReference type="GO" id="GO:0016740">
    <property type="term" value="F:transferase activity"/>
    <property type="evidence" value="ECO:0007669"/>
    <property type="project" value="UniProtKB-KW"/>
</dbReference>
<evidence type="ECO:0000313" key="3">
    <source>
        <dbReference type="Proteomes" id="UP000007796"/>
    </source>
</evidence>
<dbReference type="FunCoup" id="F0X891">
    <property type="interactions" value="93"/>
</dbReference>
<dbReference type="STRING" id="655863.F0X891"/>
<dbReference type="PANTHER" id="PTHR42695:SF5">
    <property type="entry name" value="GLUTAMINE AMIDOTRANSFERASE YLR126C-RELATED"/>
    <property type="match status" value="1"/>
</dbReference>
<dbReference type="SUPFAM" id="SSF52317">
    <property type="entry name" value="Class I glutamine amidotransferase-like"/>
    <property type="match status" value="1"/>
</dbReference>
<reference evidence="2 3" key="1">
    <citation type="journal article" date="2011" name="Proc. Natl. Acad. Sci. U.S.A.">
        <title>Genome and transcriptome analyses of the mountain pine beetle-fungal symbiont Grosmannia clavigera, a lodgepole pine pathogen.</title>
        <authorList>
            <person name="DiGuistini S."/>
            <person name="Wang Y."/>
            <person name="Liao N.Y."/>
            <person name="Taylor G."/>
            <person name="Tanguay P."/>
            <person name="Feau N."/>
            <person name="Henrissat B."/>
            <person name="Chan S.K."/>
            <person name="Hesse-Orce U."/>
            <person name="Alamouti S.M."/>
            <person name="Tsui C.K.M."/>
            <person name="Docking R.T."/>
            <person name="Levasseur A."/>
            <person name="Haridas S."/>
            <person name="Robertson G."/>
            <person name="Birol I."/>
            <person name="Holt R.A."/>
            <person name="Marra M.A."/>
            <person name="Hamelin R.C."/>
            <person name="Hirst M."/>
            <person name="Jones S.J.M."/>
            <person name="Bohlmann J."/>
            <person name="Breuil C."/>
        </authorList>
    </citation>
    <scope>NUCLEOTIDE SEQUENCE [LARGE SCALE GENOMIC DNA]</scope>
    <source>
        <strain evidence="3">kw1407 / UAMH 11150</strain>
    </source>
</reference>
<evidence type="ECO:0000259" key="1">
    <source>
        <dbReference type="Pfam" id="PF00117"/>
    </source>
</evidence>
<sequence>MGSHPEKPLRLAILMADTPMPQTQAAFEDYGGVFTDLFRRALAPASLDSVLTISKHDIVNGDFAAAYPDLNQIDAILITGSKHNAYDHTPWINALVAFVRRVLATTAPGSTAAHPVRLLGICFGHQICGRALDAPVDVSPAGWEVSVTDVPLTSEGRAFFGKDTLNIFQMHRDAVLANPSGTIALGATDSCPVQGFLLPGRAVTVQGHPEFSATIVREILDKRHQIGILPDDLYSSGIARVDNKHDGELIARAFVTFLQS</sequence>
<dbReference type="EMBL" id="GL629735">
    <property type="protein sequence ID" value="EFX06023.1"/>
    <property type="molecule type" value="Genomic_DNA"/>
</dbReference>
<dbReference type="InterPro" id="IPR029062">
    <property type="entry name" value="Class_I_gatase-like"/>
</dbReference>
<dbReference type="Pfam" id="PF00117">
    <property type="entry name" value="GATase"/>
    <property type="match status" value="1"/>
</dbReference>
<dbReference type="AlphaFoldDB" id="F0X891"/>
<dbReference type="eggNOG" id="KOG3179">
    <property type="taxonomic scope" value="Eukaryota"/>
</dbReference>
<dbReference type="CDD" id="cd01741">
    <property type="entry name" value="GATase1_1"/>
    <property type="match status" value="1"/>
</dbReference>
<dbReference type="OrthoDB" id="92161at2759"/>
<dbReference type="Proteomes" id="UP000007796">
    <property type="component" value="Unassembled WGS sequence"/>
</dbReference>
<gene>
    <name evidence="2" type="ORF">CMQ_4092</name>
</gene>
<dbReference type="GO" id="GO:0005634">
    <property type="term" value="C:nucleus"/>
    <property type="evidence" value="ECO:0007669"/>
    <property type="project" value="TreeGrafter"/>
</dbReference>
<dbReference type="PROSITE" id="PS51273">
    <property type="entry name" value="GATASE_TYPE_1"/>
    <property type="match status" value="1"/>
</dbReference>
<dbReference type="PANTHER" id="PTHR42695">
    <property type="entry name" value="GLUTAMINE AMIDOTRANSFERASE YLR126C-RELATED"/>
    <property type="match status" value="1"/>
</dbReference>
<keyword evidence="2" id="KW-0315">Glutamine amidotransferase</keyword>